<keyword evidence="5 6" id="KW-0482">Metalloprotease</keyword>
<sequence length="565" mass="64934">MLQFAEYAYQRPDLQAMEQEFGRYLEDFRSAGSAEEQAHALQAINGLRSGFETAANLAYIRHTMDTKDDFYKQEQDFIDEARPAFQSLVNPFYEALAASPFRRELESRFGRQLFALAETSLKTFSPEVVEDLQLENKLVSEYTQLVASAIVSFDGRELTLPELGPYLQSPDREIRRRASAAGYTFFSANEERFDELYDKLVKLRTGLARKLGFPSFTPLAYARLGRTDYDETMVARFREGVLNAIVPLASRLKERQRSRIGVDRLYYYDEGFLFPSGNAKPKGEPAWLVKQAEQMYGELSPETGAFFSFMAERGLLDLYSRPGKAAGGYCTYLPDFGSPFIYANCNGTAGDIQVLTHEAGHAYQVYCSGRLEVPEYHWPTMDAAEIHSMSMEFITYPWMELFFREDADKYRFSNLVSSLTFIPYGCAVDEYQHWIYAHPEASAGQRKAAWREIERRYLPHRDYDDNEYLERGGFWQKQGHIFHTPFYYIDYTLAQLCAFQFWQLHTERPAEAWESYNRLCKLGGSLPFTELVTDAGLGSPFDPQVVSSVIGQIQVWLDDVDDKSL</sequence>
<dbReference type="EMBL" id="CP002869">
    <property type="protein sequence ID" value="AEI43711.1"/>
    <property type="molecule type" value="Genomic_DNA"/>
</dbReference>
<dbReference type="Pfam" id="PF01432">
    <property type="entry name" value="Peptidase_M3"/>
    <property type="match status" value="2"/>
</dbReference>
<dbReference type="NCBIfam" id="TIGR02289">
    <property type="entry name" value="M3_not_pepF"/>
    <property type="match status" value="1"/>
</dbReference>
<dbReference type="PANTHER" id="PTHR11804:SF28">
    <property type="entry name" value="OLIGOENDOPEPTIDASE F"/>
    <property type="match status" value="1"/>
</dbReference>
<dbReference type="MEROPS" id="M03.010"/>
<dbReference type="InterPro" id="IPR045090">
    <property type="entry name" value="Pept_M3A_M3B"/>
</dbReference>
<evidence type="ECO:0000313" key="8">
    <source>
        <dbReference type="EMBL" id="AEI43711.1"/>
    </source>
</evidence>
<dbReference type="Proteomes" id="UP000006620">
    <property type="component" value="Chromosome"/>
</dbReference>
<organism evidence="8 9">
    <name type="scientific">Paenibacillus mucilaginosus (strain KNP414)</name>
    <dbReference type="NCBI Taxonomy" id="1036673"/>
    <lineage>
        <taxon>Bacteria</taxon>
        <taxon>Bacillati</taxon>
        <taxon>Bacillota</taxon>
        <taxon>Bacilli</taxon>
        <taxon>Bacillales</taxon>
        <taxon>Paenibacillaceae</taxon>
        <taxon>Paenibacillus</taxon>
    </lineage>
</organism>
<dbReference type="InterPro" id="IPR001567">
    <property type="entry name" value="Pept_M3A_M3B_dom"/>
</dbReference>
<dbReference type="GO" id="GO:0046872">
    <property type="term" value="F:metal ion binding"/>
    <property type="evidence" value="ECO:0007669"/>
    <property type="project" value="UniProtKB-UniRule"/>
</dbReference>
<dbReference type="RefSeq" id="WP_013918864.1">
    <property type="nucleotide sequence ID" value="NC_015690.1"/>
</dbReference>
<evidence type="ECO:0000256" key="5">
    <source>
        <dbReference type="ARBA" id="ARBA00023049"/>
    </source>
</evidence>
<dbReference type="GO" id="GO:0006518">
    <property type="term" value="P:peptide metabolic process"/>
    <property type="evidence" value="ECO:0007669"/>
    <property type="project" value="TreeGrafter"/>
</dbReference>
<keyword evidence="3 6" id="KW-0378">Hydrolase</keyword>
<protein>
    <submittedName>
        <fullName evidence="8">Oligopeptidase</fullName>
    </submittedName>
</protein>
<evidence type="ECO:0000256" key="6">
    <source>
        <dbReference type="RuleBase" id="RU003435"/>
    </source>
</evidence>
<gene>
    <name evidence="8" type="ordered locus">KNP414_05187</name>
</gene>
<reference evidence="9" key="1">
    <citation type="submission" date="2011-06" db="EMBL/GenBank/DDBJ databases">
        <title>Complete genome sequence of Paenibacillus mucilaginosus KNP414.</title>
        <authorList>
            <person name="Wang J."/>
            <person name="Hu S."/>
            <person name="Hu X."/>
            <person name="Zhang B."/>
            <person name="Dong D."/>
            <person name="Zhang S."/>
            <person name="Zhao K."/>
            <person name="Wu D."/>
        </authorList>
    </citation>
    <scope>NUCLEOTIDE SEQUENCE [LARGE SCALE GENOMIC DNA]</scope>
    <source>
        <strain evidence="9">KNP414</strain>
    </source>
</reference>
<evidence type="ECO:0000313" key="9">
    <source>
        <dbReference type="Proteomes" id="UP000006620"/>
    </source>
</evidence>
<reference evidence="8 9" key="2">
    <citation type="journal article" date="2013" name="Genome Announc.">
        <title>Genome Sequence of Growth-Improving Paenibacillus mucilaginosus Strain KNP414.</title>
        <authorList>
            <person name="Lu J.J."/>
            <person name="Wang J.F."/>
            <person name="Hu X.F."/>
        </authorList>
    </citation>
    <scope>NUCLEOTIDE SEQUENCE [LARGE SCALE GENOMIC DNA]</scope>
    <source>
        <strain evidence="8 9">KNP414</strain>
    </source>
</reference>
<dbReference type="GO" id="GO:0004222">
    <property type="term" value="F:metalloendopeptidase activity"/>
    <property type="evidence" value="ECO:0007669"/>
    <property type="project" value="InterPro"/>
</dbReference>
<comment type="cofactor">
    <cofactor evidence="6">
        <name>Zn(2+)</name>
        <dbReference type="ChEBI" id="CHEBI:29105"/>
    </cofactor>
    <text evidence="6">Binds 1 zinc ion.</text>
</comment>
<evidence type="ECO:0000256" key="1">
    <source>
        <dbReference type="ARBA" id="ARBA00022670"/>
    </source>
</evidence>
<feature type="domain" description="Peptidase M3A/M3B catalytic" evidence="7">
    <location>
        <begin position="166"/>
        <end position="270"/>
    </location>
</feature>
<dbReference type="CDD" id="cd09606">
    <property type="entry name" value="M3B_PepF"/>
    <property type="match status" value="1"/>
</dbReference>
<dbReference type="SUPFAM" id="SSF55486">
    <property type="entry name" value="Metalloproteases ('zincins'), catalytic domain"/>
    <property type="match status" value="1"/>
</dbReference>
<evidence type="ECO:0000256" key="4">
    <source>
        <dbReference type="ARBA" id="ARBA00022833"/>
    </source>
</evidence>
<dbReference type="KEGG" id="pms:KNP414_05187"/>
<proteinExistence type="inferred from homology"/>
<dbReference type="InterPro" id="IPR011976">
    <property type="entry name" value="Pept_M3B_oligopep-rel"/>
</dbReference>
<keyword evidence="4 6" id="KW-0862">Zinc</keyword>
<dbReference type="GO" id="GO:0006508">
    <property type="term" value="P:proteolysis"/>
    <property type="evidence" value="ECO:0007669"/>
    <property type="project" value="UniProtKB-KW"/>
</dbReference>
<evidence type="ECO:0000256" key="2">
    <source>
        <dbReference type="ARBA" id="ARBA00022723"/>
    </source>
</evidence>
<dbReference type="HOGENOM" id="CLU_030403_1_0_9"/>
<evidence type="ECO:0000259" key="7">
    <source>
        <dbReference type="Pfam" id="PF01432"/>
    </source>
</evidence>
<dbReference type="AlphaFoldDB" id="F8FBV0"/>
<evidence type="ECO:0000256" key="3">
    <source>
        <dbReference type="ARBA" id="ARBA00022801"/>
    </source>
</evidence>
<dbReference type="Gene3D" id="1.10.1370.30">
    <property type="match status" value="1"/>
</dbReference>
<keyword evidence="2 6" id="KW-0479">Metal-binding</keyword>
<feature type="domain" description="Peptidase M3A/M3B catalytic" evidence="7">
    <location>
        <begin position="312"/>
        <end position="541"/>
    </location>
</feature>
<name>F8FBV0_PAEMK</name>
<comment type="similarity">
    <text evidence="6">Belongs to the peptidase M3 family.</text>
</comment>
<dbReference type="PANTHER" id="PTHR11804">
    <property type="entry name" value="PROTEASE M3 THIMET OLIGOPEPTIDASE-RELATED"/>
    <property type="match status" value="1"/>
</dbReference>
<keyword evidence="1 6" id="KW-0645">Protease</keyword>
<dbReference type="PATRIC" id="fig|1036673.3.peg.4798"/>
<accession>F8FBV0</accession>